<sequence>MARNVRIGIFIIVILSIVAAIGVSVRTEASVLNSITGWFEQYFVSQPSLIEVVEKKDVPLYKPVLDYEEAVVRAVETTNPSVVSIIITKDLPIIEQCAYDPFGDVPPGFQDLFREGFRFEFQRPCQKGTERREIGGGTGFVVSEDGLIVTNKHVVLDEDADYTVLTNDGERYDAQVVARNPVRDIAILRVENADLMSIVLGNSDTIKLGQTAIAIGNALGEFRNTVSVGVISGLARTITASGNGFVEIIEGVIQTDAAINQGNSGGPLINLQGEVIGINTAVARGAQGIGFAIPINFVTRDIISVQQTGTITVPFLGVRYISITPDFAKEQDLPVNYGALIRGTEGGSAIIPNSPASEAGLRA</sequence>
<evidence type="ECO:0000313" key="4">
    <source>
        <dbReference type="EMBL" id="KKK92222.1"/>
    </source>
</evidence>
<dbReference type="Gene3D" id="2.30.42.10">
    <property type="match status" value="1"/>
</dbReference>
<dbReference type="SUPFAM" id="SSF50494">
    <property type="entry name" value="Trypsin-like serine proteases"/>
    <property type="match status" value="1"/>
</dbReference>
<dbReference type="EMBL" id="LAZR01048312">
    <property type="protein sequence ID" value="KKK92222.1"/>
    <property type="molecule type" value="Genomic_DNA"/>
</dbReference>
<dbReference type="InterPro" id="IPR001940">
    <property type="entry name" value="Peptidase_S1C"/>
</dbReference>
<feature type="non-terminal residue" evidence="4">
    <location>
        <position position="363"/>
    </location>
</feature>
<keyword evidence="3" id="KW-0472">Membrane</keyword>
<dbReference type="PRINTS" id="PR00834">
    <property type="entry name" value="PROTEASES2C"/>
</dbReference>
<organism evidence="4">
    <name type="scientific">marine sediment metagenome</name>
    <dbReference type="NCBI Taxonomy" id="412755"/>
    <lineage>
        <taxon>unclassified sequences</taxon>
        <taxon>metagenomes</taxon>
        <taxon>ecological metagenomes</taxon>
    </lineage>
</organism>
<name>A0A0F8ZEG7_9ZZZZ</name>
<proteinExistence type="predicted"/>
<comment type="caution">
    <text evidence="4">The sequence shown here is derived from an EMBL/GenBank/DDBJ whole genome shotgun (WGS) entry which is preliminary data.</text>
</comment>
<dbReference type="InterPro" id="IPR036034">
    <property type="entry name" value="PDZ_sf"/>
</dbReference>
<feature type="transmembrane region" description="Helical" evidence="3">
    <location>
        <begin position="7"/>
        <end position="25"/>
    </location>
</feature>
<keyword evidence="1" id="KW-0645">Protease</keyword>
<evidence type="ECO:0000256" key="3">
    <source>
        <dbReference type="SAM" id="Phobius"/>
    </source>
</evidence>
<evidence type="ECO:0000256" key="1">
    <source>
        <dbReference type="ARBA" id="ARBA00022670"/>
    </source>
</evidence>
<dbReference type="InterPro" id="IPR009003">
    <property type="entry name" value="Peptidase_S1_PA"/>
</dbReference>
<evidence type="ECO:0000256" key="2">
    <source>
        <dbReference type="ARBA" id="ARBA00022801"/>
    </source>
</evidence>
<evidence type="ECO:0008006" key="5">
    <source>
        <dbReference type="Google" id="ProtNLM"/>
    </source>
</evidence>
<dbReference type="GO" id="GO:0004252">
    <property type="term" value="F:serine-type endopeptidase activity"/>
    <property type="evidence" value="ECO:0007669"/>
    <property type="project" value="InterPro"/>
</dbReference>
<dbReference type="InterPro" id="IPR051201">
    <property type="entry name" value="Chloro_Bact_Ser_Proteases"/>
</dbReference>
<dbReference type="Gene3D" id="2.40.10.120">
    <property type="match status" value="1"/>
</dbReference>
<keyword evidence="3" id="KW-1133">Transmembrane helix</keyword>
<dbReference type="AlphaFoldDB" id="A0A0F8ZEG7"/>
<gene>
    <name evidence="4" type="ORF">LCGC14_2705100</name>
</gene>
<dbReference type="PANTHER" id="PTHR43343:SF3">
    <property type="entry name" value="PROTEASE DO-LIKE 8, CHLOROPLASTIC"/>
    <property type="match status" value="1"/>
</dbReference>
<dbReference type="Pfam" id="PF13365">
    <property type="entry name" value="Trypsin_2"/>
    <property type="match status" value="1"/>
</dbReference>
<dbReference type="PANTHER" id="PTHR43343">
    <property type="entry name" value="PEPTIDASE S12"/>
    <property type="match status" value="1"/>
</dbReference>
<protein>
    <recommendedName>
        <fullName evidence="5">PDZ domain-containing protein</fullName>
    </recommendedName>
</protein>
<reference evidence="4" key="1">
    <citation type="journal article" date="2015" name="Nature">
        <title>Complex archaea that bridge the gap between prokaryotes and eukaryotes.</title>
        <authorList>
            <person name="Spang A."/>
            <person name="Saw J.H."/>
            <person name="Jorgensen S.L."/>
            <person name="Zaremba-Niedzwiedzka K."/>
            <person name="Martijn J."/>
            <person name="Lind A.E."/>
            <person name="van Eijk R."/>
            <person name="Schleper C."/>
            <person name="Guy L."/>
            <person name="Ettema T.J."/>
        </authorList>
    </citation>
    <scope>NUCLEOTIDE SEQUENCE</scope>
</reference>
<accession>A0A0F8ZEG7</accession>
<dbReference type="GO" id="GO:0006508">
    <property type="term" value="P:proteolysis"/>
    <property type="evidence" value="ECO:0007669"/>
    <property type="project" value="UniProtKB-KW"/>
</dbReference>
<keyword evidence="2" id="KW-0378">Hydrolase</keyword>
<keyword evidence="3" id="KW-0812">Transmembrane</keyword>